<gene>
    <name evidence="4" type="ORF">GWK36_09000</name>
</gene>
<protein>
    <submittedName>
        <fullName evidence="4">AAA family ATPase</fullName>
    </submittedName>
</protein>
<organism evidence="4 5">
    <name type="scientific">Caldichromatium japonicum</name>
    <dbReference type="NCBI Taxonomy" id="2699430"/>
    <lineage>
        <taxon>Bacteria</taxon>
        <taxon>Pseudomonadati</taxon>
        <taxon>Pseudomonadota</taxon>
        <taxon>Gammaproteobacteria</taxon>
        <taxon>Chromatiales</taxon>
        <taxon>Chromatiaceae</taxon>
        <taxon>Caldichromatium</taxon>
    </lineage>
</organism>
<dbReference type="InterPro" id="IPR006171">
    <property type="entry name" value="TOPRIM_dom"/>
</dbReference>
<dbReference type="Gene3D" id="3.40.50.300">
    <property type="entry name" value="P-loop containing nucleotide triphosphate hydrolases"/>
    <property type="match status" value="1"/>
</dbReference>
<sequence>MHRPEEAFAQAMREHGITPPGEVIADGRLHRFSTNGRHGDDGGWYVLHADGIPAGVFGDWRQGGEAIPWRADLGRPPSPDEEQETRRRIEQARRMAEEERRRRAEHAASLAAAIWKDAKPANTDHPYLLSKGVKPTPSLRELDATSITRRLGYAPQAKGEPLAGRILIASVRVDGRSATLEMIDEQGRKSALAGGVKKGGFWATGPLPDRGRVVLAEGVATALSLAEALGEPVAAALSVGNLQAAGESIKAAKPGIELVIAADLDKTGHPHPEAIRAAEALRCPLLSPPADLLPGTDFNDLHAARGLEAVRDAFASAEGPNVRLTCAAEVTAEPVTWLWDGWLAKGKLHLLAGKPGTGKTTLALGLAAIVSRGGTWPDGSRCALAGDVLIWSAEDDPADTITPRLMAGGADLRRIHFIADVKGVDGEPRPFDPGPGL</sequence>
<dbReference type="SUPFAM" id="SSF52540">
    <property type="entry name" value="P-loop containing nucleoside triphosphate hydrolases"/>
    <property type="match status" value="1"/>
</dbReference>
<dbReference type="AlphaFoldDB" id="A0A6G7VDW5"/>
<dbReference type="EMBL" id="CP048029">
    <property type="protein sequence ID" value="QIK38100.1"/>
    <property type="molecule type" value="Genomic_DNA"/>
</dbReference>
<proteinExistence type="predicted"/>
<evidence type="ECO:0000313" key="5">
    <source>
        <dbReference type="Proteomes" id="UP000502699"/>
    </source>
</evidence>
<dbReference type="Pfam" id="PF13362">
    <property type="entry name" value="Toprim_3"/>
    <property type="match status" value="1"/>
</dbReference>
<name>A0A6G7VDW5_9GAMM</name>
<dbReference type="CDD" id="cd01029">
    <property type="entry name" value="TOPRIM_primases"/>
    <property type="match status" value="1"/>
</dbReference>
<feature type="coiled-coil region" evidence="1">
    <location>
        <begin position="82"/>
        <end position="109"/>
    </location>
</feature>
<feature type="compositionally biased region" description="Basic and acidic residues" evidence="2">
    <location>
        <begin position="1"/>
        <end position="16"/>
    </location>
</feature>
<feature type="domain" description="Toprim" evidence="3">
    <location>
        <begin position="213"/>
        <end position="306"/>
    </location>
</feature>
<evidence type="ECO:0000259" key="3">
    <source>
        <dbReference type="Pfam" id="PF13362"/>
    </source>
</evidence>
<keyword evidence="1" id="KW-0175">Coiled coil</keyword>
<dbReference type="InterPro" id="IPR034154">
    <property type="entry name" value="TOPRIM_DnaG/twinkle"/>
</dbReference>
<dbReference type="InterPro" id="IPR027417">
    <property type="entry name" value="P-loop_NTPase"/>
</dbReference>
<dbReference type="Proteomes" id="UP000502699">
    <property type="component" value="Chromosome"/>
</dbReference>
<evidence type="ECO:0000256" key="2">
    <source>
        <dbReference type="SAM" id="MobiDB-lite"/>
    </source>
</evidence>
<reference evidence="5" key="1">
    <citation type="submission" date="2020-01" db="EMBL/GenBank/DDBJ databases">
        <title>Caldichromatium gen. nov., sp. nov., a thermophilic purple sulfur bacterium member of the family Chromatiaceae isolated from Nakabusa hot spring, Japan.</title>
        <authorList>
            <person name="Saini M.K."/>
            <person name="Hanada S."/>
            <person name="Tank M."/>
        </authorList>
    </citation>
    <scope>NUCLEOTIDE SEQUENCE [LARGE SCALE GENOMIC DNA]</scope>
    <source>
        <strain evidence="5">No.7</strain>
    </source>
</reference>
<dbReference type="Pfam" id="PF13481">
    <property type="entry name" value="AAA_25"/>
    <property type="match status" value="1"/>
</dbReference>
<dbReference type="RefSeq" id="WP_166270864.1">
    <property type="nucleotide sequence ID" value="NZ_CP048029.1"/>
</dbReference>
<feature type="region of interest" description="Disordered" evidence="2">
    <location>
        <begin position="1"/>
        <end position="20"/>
    </location>
</feature>
<evidence type="ECO:0000256" key="1">
    <source>
        <dbReference type="SAM" id="Coils"/>
    </source>
</evidence>
<dbReference type="KEGG" id="cjap:GWK36_09000"/>
<keyword evidence="5" id="KW-1185">Reference proteome</keyword>
<evidence type="ECO:0000313" key="4">
    <source>
        <dbReference type="EMBL" id="QIK38100.1"/>
    </source>
</evidence>
<accession>A0A6G7VDW5</accession>